<dbReference type="OrthoDB" id="1432787at2"/>
<dbReference type="EMBL" id="CM001403">
    <property type="protein sequence ID" value="EHQ30078.1"/>
    <property type="molecule type" value="Genomic_DNA"/>
</dbReference>
<gene>
    <name evidence="1" type="ORF">Mucpa_6019</name>
</gene>
<dbReference type="PROSITE" id="PS51257">
    <property type="entry name" value="PROKAR_LIPOPROTEIN"/>
    <property type="match status" value="1"/>
</dbReference>
<evidence type="ECO:0008006" key="3">
    <source>
        <dbReference type="Google" id="ProtNLM"/>
    </source>
</evidence>
<proteinExistence type="predicted"/>
<name>H1YC87_9SPHI</name>
<accession>H1YC87</accession>
<dbReference type="Proteomes" id="UP000002774">
    <property type="component" value="Chromosome"/>
</dbReference>
<sequence length="221" mass="24219">MKRIHLCIITTLLLLSCKKDNSSNSQTITKGSKWGIQIGSSPADVFAQLQQVGADKGFDEVAVVYRQAFSKPAQVQSLFKYYNAVTLQTSQGQIERAVIELDDNKVKAINTGGALPSAATKWPQNVADALTIHQGDPLSTLYLKLVGIFQLPQYAGYQIILPNKPLSNPFDPDMANYNEWAFTFTESTSSSTSATSAVRLIFKNGTLNTIRIGYNEGTVYN</sequence>
<dbReference type="eggNOG" id="ENOG5032R71">
    <property type="taxonomic scope" value="Bacteria"/>
</dbReference>
<dbReference type="AlphaFoldDB" id="H1YC87"/>
<keyword evidence="2" id="KW-1185">Reference proteome</keyword>
<dbReference type="RefSeq" id="WP_008511594.1">
    <property type="nucleotide sequence ID" value="NZ_CM001403.1"/>
</dbReference>
<evidence type="ECO:0000313" key="1">
    <source>
        <dbReference type="EMBL" id="EHQ30078.1"/>
    </source>
</evidence>
<dbReference type="STRING" id="714943.Mucpa_6019"/>
<organism evidence="1 2">
    <name type="scientific">Mucilaginibacter paludis DSM 18603</name>
    <dbReference type="NCBI Taxonomy" id="714943"/>
    <lineage>
        <taxon>Bacteria</taxon>
        <taxon>Pseudomonadati</taxon>
        <taxon>Bacteroidota</taxon>
        <taxon>Sphingobacteriia</taxon>
        <taxon>Sphingobacteriales</taxon>
        <taxon>Sphingobacteriaceae</taxon>
        <taxon>Mucilaginibacter</taxon>
    </lineage>
</organism>
<dbReference type="HOGENOM" id="CLU_1249453_0_0_10"/>
<reference evidence="1" key="1">
    <citation type="submission" date="2011-09" db="EMBL/GenBank/DDBJ databases">
        <title>The permanent draft genome of Mucilaginibacter paludis DSM 18603.</title>
        <authorList>
            <consortium name="US DOE Joint Genome Institute (JGI-PGF)"/>
            <person name="Lucas S."/>
            <person name="Han J."/>
            <person name="Lapidus A."/>
            <person name="Bruce D."/>
            <person name="Goodwin L."/>
            <person name="Pitluck S."/>
            <person name="Peters L."/>
            <person name="Kyrpides N."/>
            <person name="Mavromatis K."/>
            <person name="Ivanova N."/>
            <person name="Mikhailova N."/>
            <person name="Held B."/>
            <person name="Detter J.C."/>
            <person name="Tapia R."/>
            <person name="Han C."/>
            <person name="Land M."/>
            <person name="Hauser L."/>
            <person name="Markowitz V."/>
            <person name="Cheng J.-F."/>
            <person name="Hugenholtz P."/>
            <person name="Woyke T."/>
            <person name="Wu D."/>
            <person name="Tindall B."/>
            <person name="Brambilla E."/>
            <person name="Klenk H.-P."/>
            <person name="Eisen J.A."/>
        </authorList>
    </citation>
    <scope>NUCLEOTIDE SEQUENCE [LARGE SCALE GENOMIC DNA]</scope>
    <source>
        <strain evidence="1">DSM 18603</strain>
    </source>
</reference>
<protein>
    <recommendedName>
        <fullName evidence="3">Lipoprotein</fullName>
    </recommendedName>
</protein>
<evidence type="ECO:0000313" key="2">
    <source>
        <dbReference type="Proteomes" id="UP000002774"/>
    </source>
</evidence>